<organism evidence="3 4">
    <name type="scientific">Flavobacterium aquicola</name>
    <dbReference type="NCBI Taxonomy" id="1682742"/>
    <lineage>
        <taxon>Bacteria</taxon>
        <taxon>Pseudomonadati</taxon>
        <taxon>Bacteroidota</taxon>
        <taxon>Flavobacteriia</taxon>
        <taxon>Flavobacteriales</taxon>
        <taxon>Flavobacteriaceae</taxon>
        <taxon>Flavobacterium</taxon>
    </lineage>
</organism>
<dbReference type="Pfam" id="PF19335">
    <property type="entry name" value="HMBD"/>
    <property type="match status" value="2"/>
</dbReference>
<evidence type="ECO:0000313" key="4">
    <source>
        <dbReference type="Proteomes" id="UP000257136"/>
    </source>
</evidence>
<evidence type="ECO:0000259" key="2">
    <source>
        <dbReference type="Pfam" id="PF19335"/>
    </source>
</evidence>
<dbReference type="AlphaFoldDB" id="A0A3E0ER90"/>
<keyword evidence="1" id="KW-0732">Signal</keyword>
<feature type="chain" id="PRO_5017662513" description="Heavy metal binding domain-containing protein" evidence="1">
    <location>
        <begin position="20"/>
        <end position="102"/>
    </location>
</feature>
<feature type="domain" description="Heavy metal binding" evidence="2">
    <location>
        <begin position="34"/>
        <end position="60"/>
    </location>
</feature>
<dbReference type="EMBL" id="QUNI01000003">
    <property type="protein sequence ID" value="REH00251.1"/>
    <property type="molecule type" value="Genomic_DNA"/>
</dbReference>
<comment type="caution">
    <text evidence="3">The sequence shown here is derived from an EMBL/GenBank/DDBJ whole genome shotgun (WGS) entry which is preliminary data.</text>
</comment>
<reference evidence="3 4" key="1">
    <citation type="submission" date="2018-08" db="EMBL/GenBank/DDBJ databases">
        <title>Genomic Encyclopedia of Archaeal and Bacterial Type Strains, Phase II (KMG-II): from individual species to whole genera.</title>
        <authorList>
            <person name="Goeker M."/>
        </authorList>
    </citation>
    <scope>NUCLEOTIDE SEQUENCE [LARGE SCALE GENOMIC DNA]</scope>
    <source>
        <strain evidence="3 4">DSM 100880</strain>
    </source>
</reference>
<sequence>MKTVFIILTVFFAMGNIVAQTTASPKKEVQKTMYTCPMHPKVISDKKGECSKCGMDLVPVKGKAPVAKKSKYFCTMDDSTSEKPGKCPKCGMAMIERKPEKK</sequence>
<gene>
    <name evidence="3" type="ORF">C8P67_103227</name>
</gene>
<dbReference type="RefSeq" id="WP_115811425.1">
    <property type="nucleotide sequence ID" value="NZ_QUNI01000003.1"/>
</dbReference>
<dbReference type="InterPro" id="IPR045800">
    <property type="entry name" value="HMBD"/>
</dbReference>
<evidence type="ECO:0000313" key="3">
    <source>
        <dbReference type="EMBL" id="REH00251.1"/>
    </source>
</evidence>
<accession>A0A3E0ER90</accession>
<evidence type="ECO:0000256" key="1">
    <source>
        <dbReference type="SAM" id="SignalP"/>
    </source>
</evidence>
<proteinExistence type="predicted"/>
<dbReference type="Proteomes" id="UP000257136">
    <property type="component" value="Unassembled WGS sequence"/>
</dbReference>
<keyword evidence="4" id="KW-1185">Reference proteome</keyword>
<feature type="signal peptide" evidence="1">
    <location>
        <begin position="1"/>
        <end position="19"/>
    </location>
</feature>
<feature type="domain" description="Heavy metal binding" evidence="2">
    <location>
        <begin position="71"/>
        <end position="96"/>
    </location>
</feature>
<name>A0A3E0ER90_9FLAO</name>
<dbReference type="OrthoDB" id="9757546at2"/>
<protein>
    <recommendedName>
        <fullName evidence="2">Heavy metal binding domain-containing protein</fullName>
    </recommendedName>
</protein>
<dbReference type="GO" id="GO:0046872">
    <property type="term" value="F:metal ion binding"/>
    <property type="evidence" value="ECO:0007669"/>
    <property type="project" value="InterPro"/>
</dbReference>